<sequence>MDVKKLDEIVSCFLMHSNSISHEEANQKLIELTENEEFFVSSLDIFYSPDCSSYTKFIAINALKNVVSRKWQCIDFGFQERIKNFCLSFLFQNPFGTESPIDSLVFSILFSILNYEWPHNWPTFFPNFMGNLTNLNCLKTISSTQNTQSCNLDNSQQENSGAINQNNIINENNFLIEQNMGQNINNNIKELSIILCLKFISFLGNEIKSSSVTSTRAFEMGRALENEIPNVFNLINAILTTNRENLTIKVIISCFSALTSVVSYLQTEAFVETPFFTNLISSFLKSPELAEATVPFLTKLIISLNLPPEKHQIISQIFNMLMSNKNDTLVTANPLNFVSAVKTCFDYYGQVIEQPMHINQLKEALSLVMAITAEANDSELLEVCFSFWVQICQRLLIDRSPVAANIFLPFATPLMDVLYDKIISPYIINSYVNDYGIEKRQFLLLQLHSEFYSYMKQCINFLTTLDECSMIEFIKKKIVELTNEENILRICWILYSAAGSFSEAEESKFLPGIIQTLFEFALSNSQNSNLPEKNSSSSSSSLPNSLSSCSFLSSSLSSTPENQSTQNSVNNVGNTFNDHCPICFDPSIIMNVILCISQYHKLLKKYPPLLKVLVQKTCELLLNFSGDIEIVAIYALRTMITRCKTIMIQQGLFNEILEISTPLRQKLSDDGIVELYSLFGIIFRELQEGAYKEQVLSSLLELPPITSADNIVTNRSFFVALECHNALQPVIASRYVDFIKAIELNRLFKMYSDRLIELYTNNPNIAQNIPHNQSQNFIPITLQHNIQQYNRSNNMLNSISHCLNNSHSLSVNENYANGNNHVQNEQLLHSIFMVKSMIIELVTNFVACCLQPPIINEFVLPSFCELFLSDFVCSPPNFRSSRTLYFAQAILVRSEIQASVIFTPIFSTSISMIENDFNNCYELRIPFFSFMTAVVQRHFCFMSSLALTDIDKIIEVFEFACSHPQTSISQIGFNLLSDFVTSVKESSMFVDLFTRYSVELTRFSFRMLSDVSFKASFKEITNLIRNIFSIPAIVQFCPKIIEDLISTYPNIKPTDIIELVRSLVECGPYLEGIRILLKDFVVSLGQISPNDADLSIEKSELVRWIRTSFEDAPGIITDEFSEVEDHLAQGIRSISIQNH</sequence>
<organism evidence="7 8">
    <name type="scientific">Tritrichomonas foetus</name>
    <dbReference type="NCBI Taxonomy" id="1144522"/>
    <lineage>
        <taxon>Eukaryota</taxon>
        <taxon>Metamonada</taxon>
        <taxon>Parabasalia</taxon>
        <taxon>Tritrichomonadida</taxon>
        <taxon>Tritrichomonadidae</taxon>
        <taxon>Tritrichomonas</taxon>
    </lineage>
</organism>
<dbReference type="PANTHER" id="PTHR11223:SF2">
    <property type="entry name" value="EXPORTIN-1"/>
    <property type="match status" value="1"/>
</dbReference>
<reference evidence="7" key="1">
    <citation type="submission" date="2016-10" db="EMBL/GenBank/DDBJ databases">
        <authorList>
            <person name="Benchimol M."/>
            <person name="Almeida L.G."/>
            <person name="Vasconcelos A.T."/>
            <person name="Perreira-Neves A."/>
            <person name="Rosa I.A."/>
            <person name="Tasca T."/>
            <person name="Bogo M.R."/>
            <person name="de Souza W."/>
        </authorList>
    </citation>
    <scope>NUCLEOTIDE SEQUENCE [LARGE SCALE GENOMIC DNA]</scope>
    <source>
        <strain evidence="7">K</strain>
    </source>
</reference>
<comment type="caution">
    <text evidence="7">The sequence shown here is derived from an EMBL/GenBank/DDBJ whole genome shotgun (WGS) entry which is preliminary data.</text>
</comment>
<protein>
    <recommendedName>
        <fullName evidence="6">Importin N-terminal domain-containing protein</fullName>
    </recommendedName>
</protein>
<evidence type="ECO:0000259" key="6">
    <source>
        <dbReference type="PROSITE" id="PS50166"/>
    </source>
</evidence>
<dbReference type="GO" id="GO:0031267">
    <property type="term" value="F:small GTPase binding"/>
    <property type="evidence" value="ECO:0007669"/>
    <property type="project" value="InterPro"/>
</dbReference>
<dbReference type="InterPro" id="IPR013598">
    <property type="entry name" value="Exportin-1/Importin-b-like"/>
</dbReference>
<name>A0A1J4KBH9_9EUKA</name>
<dbReference type="InterPro" id="IPR014877">
    <property type="entry name" value="XPO1_C_dom"/>
</dbReference>
<dbReference type="GO" id="GO:0005049">
    <property type="term" value="F:nuclear export signal receptor activity"/>
    <property type="evidence" value="ECO:0007669"/>
    <property type="project" value="InterPro"/>
</dbReference>
<dbReference type="GO" id="GO:0005737">
    <property type="term" value="C:cytoplasm"/>
    <property type="evidence" value="ECO:0007669"/>
    <property type="project" value="TreeGrafter"/>
</dbReference>
<proteinExistence type="inferred from homology"/>
<keyword evidence="8" id="KW-1185">Reference proteome</keyword>
<dbReference type="InterPro" id="IPR001494">
    <property type="entry name" value="Importin-beta_N"/>
</dbReference>
<accession>A0A1J4KBH9</accession>
<evidence type="ECO:0000256" key="4">
    <source>
        <dbReference type="ARBA" id="ARBA00022927"/>
    </source>
</evidence>
<dbReference type="GO" id="GO:0005634">
    <property type="term" value="C:nucleus"/>
    <property type="evidence" value="ECO:0007669"/>
    <property type="project" value="UniProtKB-SubCell"/>
</dbReference>
<evidence type="ECO:0000313" key="8">
    <source>
        <dbReference type="Proteomes" id="UP000179807"/>
    </source>
</evidence>
<dbReference type="EMBL" id="MLAK01000672">
    <property type="protein sequence ID" value="OHT08256.1"/>
    <property type="molecule type" value="Genomic_DNA"/>
</dbReference>
<dbReference type="InterPro" id="IPR011989">
    <property type="entry name" value="ARM-like"/>
</dbReference>
<dbReference type="GeneID" id="94837752"/>
<gene>
    <name evidence="7" type="ORF">TRFO_23262</name>
</gene>
<dbReference type="VEuPathDB" id="TrichDB:TRFO_23262"/>
<keyword evidence="3" id="KW-0813">Transport</keyword>
<dbReference type="AlphaFoldDB" id="A0A1J4KBH9"/>
<dbReference type="SUPFAM" id="SSF48371">
    <property type="entry name" value="ARM repeat"/>
    <property type="match status" value="2"/>
</dbReference>
<dbReference type="Gene3D" id="1.25.10.10">
    <property type="entry name" value="Leucine-rich Repeat Variant"/>
    <property type="match status" value="2"/>
</dbReference>
<comment type="similarity">
    <text evidence="2">Belongs to the exportin family.</text>
</comment>
<evidence type="ECO:0000256" key="3">
    <source>
        <dbReference type="ARBA" id="ARBA00022448"/>
    </source>
</evidence>
<dbReference type="GO" id="GO:0000055">
    <property type="term" value="P:ribosomal large subunit export from nucleus"/>
    <property type="evidence" value="ECO:0007669"/>
    <property type="project" value="TreeGrafter"/>
</dbReference>
<dbReference type="PROSITE" id="PS50166">
    <property type="entry name" value="IMPORTIN_B_NT"/>
    <property type="match status" value="1"/>
</dbReference>
<evidence type="ECO:0000256" key="5">
    <source>
        <dbReference type="ARBA" id="ARBA00023242"/>
    </source>
</evidence>
<comment type="subcellular location">
    <subcellularLocation>
        <location evidence="1">Nucleus</location>
    </subcellularLocation>
</comment>
<keyword evidence="4" id="KW-0653">Protein transport</keyword>
<feature type="domain" description="Importin N-terminal" evidence="6">
    <location>
        <begin position="25"/>
        <end position="92"/>
    </location>
</feature>
<dbReference type="Pfam" id="PF03810">
    <property type="entry name" value="IBN_N"/>
    <property type="match status" value="1"/>
</dbReference>
<keyword evidence="5" id="KW-0539">Nucleus</keyword>
<dbReference type="PANTHER" id="PTHR11223">
    <property type="entry name" value="EXPORTIN 1/5"/>
    <property type="match status" value="1"/>
</dbReference>
<dbReference type="Proteomes" id="UP000179807">
    <property type="component" value="Unassembled WGS sequence"/>
</dbReference>
<dbReference type="Pfam" id="PF08389">
    <property type="entry name" value="Xpo1"/>
    <property type="match status" value="1"/>
</dbReference>
<dbReference type="GO" id="GO:0000056">
    <property type="term" value="P:ribosomal small subunit export from nucleus"/>
    <property type="evidence" value="ECO:0007669"/>
    <property type="project" value="TreeGrafter"/>
</dbReference>
<dbReference type="InterPro" id="IPR016024">
    <property type="entry name" value="ARM-type_fold"/>
</dbReference>
<dbReference type="Pfam" id="PF08767">
    <property type="entry name" value="CRM1_C"/>
    <property type="match status" value="1"/>
</dbReference>
<dbReference type="GO" id="GO:0006611">
    <property type="term" value="P:protein export from nucleus"/>
    <property type="evidence" value="ECO:0007669"/>
    <property type="project" value="InterPro"/>
</dbReference>
<evidence type="ECO:0000256" key="1">
    <source>
        <dbReference type="ARBA" id="ARBA00004123"/>
    </source>
</evidence>
<dbReference type="RefSeq" id="XP_068361392.1">
    <property type="nucleotide sequence ID" value="XM_068503048.1"/>
</dbReference>
<evidence type="ECO:0000313" key="7">
    <source>
        <dbReference type="EMBL" id="OHT08256.1"/>
    </source>
</evidence>
<evidence type="ECO:0000256" key="2">
    <source>
        <dbReference type="ARBA" id="ARBA00009466"/>
    </source>
</evidence>
<dbReference type="InterPro" id="IPR045065">
    <property type="entry name" value="XPO1/5"/>
</dbReference>